<evidence type="ECO:0000256" key="6">
    <source>
        <dbReference type="ARBA" id="ARBA00022679"/>
    </source>
</evidence>
<reference evidence="12" key="1">
    <citation type="journal article" date="2023" name="Mol. Biol. Evol.">
        <title>Third-Generation Sequencing Reveals the Adaptive Role of the Epigenome in Three Deep-Sea Polychaetes.</title>
        <authorList>
            <person name="Perez M."/>
            <person name="Aroh O."/>
            <person name="Sun Y."/>
            <person name="Lan Y."/>
            <person name="Juniper S.K."/>
            <person name="Young C.R."/>
            <person name="Angers B."/>
            <person name="Qian P.Y."/>
        </authorList>
    </citation>
    <scope>NUCLEOTIDE SEQUENCE</scope>
    <source>
        <strain evidence="12">P08H-3</strain>
    </source>
</reference>
<evidence type="ECO:0000256" key="9">
    <source>
        <dbReference type="ARBA" id="ARBA00023128"/>
    </source>
</evidence>
<dbReference type="Proteomes" id="UP001208570">
    <property type="component" value="Unassembled WGS sequence"/>
</dbReference>
<keyword evidence="6" id="KW-0808">Transferase</keyword>
<protein>
    <recommendedName>
        <fullName evidence="14">1,4-dihydroxy-2-naphthoate octaprenyltransferase</fullName>
    </recommendedName>
</protein>
<dbReference type="InterPro" id="IPR000537">
    <property type="entry name" value="UbiA_prenyltransferase"/>
</dbReference>
<proteinExistence type="inferred from homology"/>
<dbReference type="FunFam" id="1.10.357.140:FF:000005">
    <property type="entry name" value="UbiA prenyltransferase domain-containing protein 1"/>
    <property type="match status" value="1"/>
</dbReference>
<feature type="transmembrane region" description="Helical" evidence="11">
    <location>
        <begin position="108"/>
        <end position="129"/>
    </location>
</feature>
<dbReference type="InterPro" id="IPR026046">
    <property type="entry name" value="UBIAD1"/>
</dbReference>
<dbReference type="GO" id="GO:0042371">
    <property type="term" value="P:vitamin K biosynthetic process"/>
    <property type="evidence" value="ECO:0007669"/>
    <property type="project" value="TreeGrafter"/>
</dbReference>
<sequence length="307" mass="33944">MDTTKEEHSDLPNGKISQPSHSLKSYVIALRPWSFTASLIPVALGSCLAYKTLARFDVWIFLNSCVIALSVHAAGNLVNTYYDYKKGVDHKKSDDRVLVDELLTCNDVVTMSGVLYIIGCIGFVLMVLLSPARMEHLALIYFGGLSSSFLYTGGLGLKYIALGDLLILLTFGPVTVLFAYIAQGGPLSWGPILYTVPVALNTEAILHCNNARNMESDKEAGIVTLAILIGKTGSYILFAFLLFVPYIILIFLTTQLSLWFVIPFLTIFYAFRLEKMYREDKMLSLHKTTPKLNLLLGLCYITACALA</sequence>
<evidence type="ECO:0000256" key="10">
    <source>
        <dbReference type="ARBA" id="ARBA00023136"/>
    </source>
</evidence>
<dbReference type="Pfam" id="PF01040">
    <property type="entry name" value="UbiA"/>
    <property type="match status" value="1"/>
</dbReference>
<dbReference type="GO" id="GO:0004659">
    <property type="term" value="F:prenyltransferase activity"/>
    <property type="evidence" value="ECO:0007669"/>
    <property type="project" value="UniProtKB-KW"/>
</dbReference>
<dbReference type="AlphaFoldDB" id="A0AAD9J0J0"/>
<keyword evidence="5" id="KW-0637">Prenyltransferase</keyword>
<keyword evidence="4" id="KW-0474">Menaquinone biosynthesis</keyword>
<evidence type="ECO:0000256" key="11">
    <source>
        <dbReference type="SAM" id="Phobius"/>
    </source>
</evidence>
<comment type="pathway">
    <text evidence="2">Quinol/quinone metabolism; menaquinone biosynthesis.</text>
</comment>
<dbReference type="PANTHER" id="PTHR13929">
    <property type="entry name" value="1,4-DIHYDROXY-2-NAPHTHOATE OCTAPRENYLTRANSFERASE"/>
    <property type="match status" value="1"/>
</dbReference>
<evidence type="ECO:0000256" key="7">
    <source>
        <dbReference type="ARBA" id="ARBA00022692"/>
    </source>
</evidence>
<dbReference type="GO" id="GO:0000139">
    <property type="term" value="C:Golgi membrane"/>
    <property type="evidence" value="ECO:0007669"/>
    <property type="project" value="TreeGrafter"/>
</dbReference>
<comment type="similarity">
    <text evidence="3">Belongs to the UbiA prenyltransferase family.</text>
</comment>
<keyword evidence="10 11" id="KW-0472">Membrane</keyword>
<comment type="caution">
    <text evidence="12">The sequence shown here is derived from an EMBL/GenBank/DDBJ whole genome shotgun (WGS) entry which is preliminary data.</text>
</comment>
<evidence type="ECO:0000256" key="8">
    <source>
        <dbReference type="ARBA" id="ARBA00022989"/>
    </source>
</evidence>
<dbReference type="PANTHER" id="PTHR13929:SF0">
    <property type="entry name" value="UBIA PRENYLTRANSFERASE DOMAIN-CONTAINING PROTEIN 1"/>
    <property type="match status" value="1"/>
</dbReference>
<keyword evidence="7 11" id="KW-0812">Transmembrane</keyword>
<dbReference type="Gene3D" id="1.10.357.140">
    <property type="entry name" value="UbiA prenyltransferase"/>
    <property type="match status" value="1"/>
</dbReference>
<evidence type="ECO:0000256" key="1">
    <source>
        <dbReference type="ARBA" id="ARBA00004225"/>
    </source>
</evidence>
<feature type="transmembrane region" description="Helical" evidence="11">
    <location>
        <begin position="136"/>
        <end position="153"/>
    </location>
</feature>
<dbReference type="InterPro" id="IPR044878">
    <property type="entry name" value="UbiA_sf"/>
</dbReference>
<organism evidence="12 13">
    <name type="scientific">Paralvinella palmiformis</name>
    <dbReference type="NCBI Taxonomy" id="53620"/>
    <lineage>
        <taxon>Eukaryota</taxon>
        <taxon>Metazoa</taxon>
        <taxon>Spiralia</taxon>
        <taxon>Lophotrochozoa</taxon>
        <taxon>Annelida</taxon>
        <taxon>Polychaeta</taxon>
        <taxon>Sedentaria</taxon>
        <taxon>Canalipalpata</taxon>
        <taxon>Terebellida</taxon>
        <taxon>Terebelliformia</taxon>
        <taxon>Alvinellidae</taxon>
        <taxon>Paralvinella</taxon>
    </lineage>
</organism>
<keyword evidence="8 11" id="KW-1133">Transmembrane helix</keyword>
<comment type="subcellular location">
    <subcellularLocation>
        <location evidence="1">Mitochondrion membrane</location>
        <topology evidence="1">Multi-pass membrane protein</topology>
    </subcellularLocation>
</comment>
<evidence type="ECO:0000256" key="3">
    <source>
        <dbReference type="ARBA" id="ARBA00005985"/>
    </source>
</evidence>
<evidence type="ECO:0000313" key="13">
    <source>
        <dbReference type="Proteomes" id="UP001208570"/>
    </source>
</evidence>
<dbReference type="PIRSF" id="PIRSF005355">
    <property type="entry name" value="UBIAD1"/>
    <property type="match status" value="1"/>
</dbReference>
<feature type="transmembrane region" description="Helical" evidence="11">
    <location>
        <begin position="220"/>
        <end position="240"/>
    </location>
</feature>
<feature type="transmembrane region" description="Helical" evidence="11">
    <location>
        <begin position="246"/>
        <end position="271"/>
    </location>
</feature>
<dbReference type="GO" id="GO:0009234">
    <property type="term" value="P:menaquinone biosynthetic process"/>
    <property type="evidence" value="ECO:0007669"/>
    <property type="project" value="UniProtKB-KW"/>
</dbReference>
<dbReference type="GO" id="GO:0031966">
    <property type="term" value="C:mitochondrial membrane"/>
    <property type="evidence" value="ECO:0007669"/>
    <property type="project" value="UniProtKB-SubCell"/>
</dbReference>
<keyword evidence="9" id="KW-0496">Mitochondrion</keyword>
<gene>
    <name evidence="12" type="ORF">LSH36_766g03113</name>
</gene>
<keyword evidence="13" id="KW-1185">Reference proteome</keyword>
<dbReference type="CDD" id="cd13962">
    <property type="entry name" value="PT_UbiA_UBIAD1"/>
    <property type="match status" value="1"/>
</dbReference>
<evidence type="ECO:0000256" key="2">
    <source>
        <dbReference type="ARBA" id="ARBA00004863"/>
    </source>
</evidence>
<dbReference type="GO" id="GO:0005783">
    <property type="term" value="C:endoplasmic reticulum"/>
    <property type="evidence" value="ECO:0007669"/>
    <property type="project" value="TreeGrafter"/>
</dbReference>
<name>A0AAD9J0J0_9ANNE</name>
<feature type="transmembrane region" description="Helical" evidence="11">
    <location>
        <begin position="33"/>
        <end position="53"/>
    </location>
</feature>
<evidence type="ECO:0000313" key="12">
    <source>
        <dbReference type="EMBL" id="KAK2144342.1"/>
    </source>
</evidence>
<feature type="transmembrane region" description="Helical" evidence="11">
    <location>
        <begin position="159"/>
        <end position="182"/>
    </location>
</feature>
<evidence type="ECO:0000256" key="5">
    <source>
        <dbReference type="ARBA" id="ARBA00022602"/>
    </source>
</evidence>
<feature type="transmembrane region" description="Helical" evidence="11">
    <location>
        <begin position="60"/>
        <end position="82"/>
    </location>
</feature>
<evidence type="ECO:0008006" key="14">
    <source>
        <dbReference type="Google" id="ProtNLM"/>
    </source>
</evidence>
<evidence type="ECO:0000256" key="4">
    <source>
        <dbReference type="ARBA" id="ARBA00022428"/>
    </source>
</evidence>
<dbReference type="EMBL" id="JAODUP010000766">
    <property type="protein sequence ID" value="KAK2144342.1"/>
    <property type="molecule type" value="Genomic_DNA"/>
</dbReference>
<accession>A0AAD9J0J0</accession>